<dbReference type="InterPro" id="IPR007492">
    <property type="entry name" value="LytTR_DNA-bd_dom"/>
</dbReference>
<feature type="domain" description="HTH LytTR-type" evidence="1">
    <location>
        <begin position="26"/>
        <end position="94"/>
    </location>
</feature>
<reference evidence="2 3" key="1">
    <citation type="submission" date="2018-06" db="EMBL/GenBank/DDBJ databases">
        <authorList>
            <person name="Strepis N."/>
        </authorList>
    </citation>
    <scope>NUCLEOTIDE SEQUENCE [LARGE SCALE GENOMIC DNA]</scope>
    <source>
        <strain evidence="2">LUCI</strain>
    </source>
</reference>
<organism evidence="2 3">
    <name type="scientific">Lucifera butyrica</name>
    <dbReference type="NCBI Taxonomy" id="1351585"/>
    <lineage>
        <taxon>Bacteria</taxon>
        <taxon>Bacillati</taxon>
        <taxon>Bacillota</taxon>
        <taxon>Negativicutes</taxon>
        <taxon>Veillonellales</taxon>
        <taxon>Veillonellaceae</taxon>
        <taxon>Lucifera</taxon>
    </lineage>
</organism>
<dbReference type="SMART" id="SM00850">
    <property type="entry name" value="LytTR"/>
    <property type="match status" value="1"/>
</dbReference>
<gene>
    <name evidence="2" type="ORF">LUCI_0336</name>
</gene>
<dbReference type="AlphaFoldDB" id="A0A498R1U8"/>
<evidence type="ECO:0000259" key="1">
    <source>
        <dbReference type="PROSITE" id="PS50930"/>
    </source>
</evidence>
<dbReference type="RefSeq" id="WP_207856827.1">
    <property type="nucleotide sequence ID" value="NZ_UPPP01000053.1"/>
</dbReference>
<accession>A0A498R1U8</accession>
<dbReference type="Gene3D" id="2.40.50.1020">
    <property type="entry name" value="LytTr DNA-binding domain"/>
    <property type="match status" value="1"/>
</dbReference>
<evidence type="ECO:0000313" key="2">
    <source>
        <dbReference type="EMBL" id="VBB05129.1"/>
    </source>
</evidence>
<keyword evidence="3" id="KW-1185">Reference proteome</keyword>
<dbReference type="PROSITE" id="PS50930">
    <property type="entry name" value="HTH_LYTTR"/>
    <property type="match status" value="1"/>
</dbReference>
<dbReference type="EMBL" id="UPPP01000053">
    <property type="protein sequence ID" value="VBB05129.1"/>
    <property type="molecule type" value="Genomic_DNA"/>
</dbReference>
<proteinExistence type="predicted"/>
<dbReference type="GO" id="GO:0003677">
    <property type="term" value="F:DNA binding"/>
    <property type="evidence" value="ECO:0007669"/>
    <property type="project" value="InterPro"/>
</dbReference>
<name>A0A498R1U8_9FIRM</name>
<dbReference type="Proteomes" id="UP000277811">
    <property type="component" value="Unassembled WGS sequence"/>
</dbReference>
<dbReference type="Pfam" id="PF04397">
    <property type="entry name" value="LytTR"/>
    <property type="match status" value="1"/>
</dbReference>
<sequence>MRIGRWNRKNYSSYGLPSPRCVFVQTYEPLQKLEDRLKEHNFFRCHKGFIINPDMVVEIIPWGNKTYLVKLANTKETALMTWDHVKEFQKRYCV</sequence>
<evidence type="ECO:0000313" key="3">
    <source>
        <dbReference type="Proteomes" id="UP000277811"/>
    </source>
</evidence>
<protein>
    <recommendedName>
        <fullName evidence="1">HTH LytTR-type domain-containing protein</fullName>
    </recommendedName>
</protein>